<proteinExistence type="predicted"/>
<organism evidence="1 2">
    <name type="scientific">Phlebia brevispora</name>
    <dbReference type="NCBI Taxonomy" id="194682"/>
    <lineage>
        <taxon>Eukaryota</taxon>
        <taxon>Fungi</taxon>
        <taxon>Dikarya</taxon>
        <taxon>Basidiomycota</taxon>
        <taxon>Agaricomycotina</taxon>
        <taxon>Agaricomycetes</taxon>
        <taxon>Polyporales</taxon>
        <taxon>Meruliaceae</taxon>
        <taxon>Phlebia</taxon>
    </lineage>
</organism>
<evidence type="ECO:0000313" key="1">
    <source>
        <dbReference type="EMBL" id="KAJ3555875.1"/>
    </source>
</evidence>
<reference evidence="1" key="1">
    <citation type="submission" date="2022-07" db="EMBL/GenBank/DDBJ databases">
        <title>Genome Sequence of Phlebia brevispora.</title>
        <authorList>
            <person name="Buettner E."/>
        </authorList>
    </citation>
    <scope>NUCLEOTIDE SEQUENCE</scope>
    <source>
        <strain evidence="1">MPL23</strain>
    </source>
</reference>
<sequence>MRVVSFLLGPVLVAACVRAQYFSEGWKPGQQAYGTGEAAPAAPLYTPGAEPPINSNEQQGNKASFDFSKLWTSGPVASLLAKAGVNFSVNATEELWDPRVPLITDNNYQEVIVNETLTAEEEERRTWFLVISTSLGQQQQGGISRLVDKQFDEAFNTSLVENDLPDVRWGRIDYLNVTYITTKWNVWQGPWLVVLRDRGQSLRFYNARQVRLNSTIMRNFLKEEGWKNTEPWTSMFAPGGKREFVLHYFALGMKYSYDTIVRVPKFILMIITGALGSLILRLLHSQPSKPAESKPKQPVAKPAAVAEASSTPAPTPASPAKKSGAKGKKTGKK</sequence>
<dbReference type="Proteomes" id="UP001148662">
    <property type="component" value="Unassembled WGS sequence"/>
</dbReference>
<accession>A0ACC1T8R9</accession>
<comment type="caution">
    <text evidence="1">The sequence shown here is derived from an EMBL/GenBank/DDBJ whole genome shotgun (WGS) entry which is preliminary data.</text>
</comment>
<evidence type="ECO:0000313" key="2">
    <source>
        <dbReference type="Proteomes" id="UP001148662"/>
    </source>
</evidence>
<name>A0ACC1T8R9_9APHY</name>
<gene>
    <name evidence="1" type="ORF">NM688_g2336</name>
</gene>
<dbReference type="EMBL" id="JANHOG010000291">
    <property type="protein sequence ID" value="KAJ3555875.1"/>
    <property type="molecule type" value="Genomic_DNA"/>
</dbReference>
<keyword evidence="2" id="KW-1185">Reference proteome</keyword>
<protein>
    <submittedName>
        <fullName evidence="1">Uncharacterized protein</fullName>
    </submittedName>
</protein>